<feature type="transmembrane region" description="Helical" evidence="2">
    <location>
        <begin position="35"/>
        <end position="55"/>
    </location>
</feature>
<feature type="transmembrane region" description="Helical" evidence="2">
    <location>
        <begin position="67"/>
        <end position="90"/>
    </location>
</feature>
<keyword evidence="2" id="KW-0472">Membrane</keyword>
<evidence type="ECO:0000256" key="1">
    <source>
        <dbReference type="SAM" id="MobiDB-lite"/>
    </source>
</evidence>
<evidence type="ECO:0000313" key="4">
    <source>
        <dbReference type="Proteomes" id="UP000244911"/>
    </source>
</evidence>
<keyword evidence="4" id="KW-1185">Reference proteome</keyword>
<proteinExistence type="predicted"/>
<gene>
    <name evidence="3" type="ORF">ALP8811_00148</name>
</gene>
<organism evidence="3 4">
    <name type="scientific">Aliiroseovarius pelagivivens</name>
    <dbReference type="NCBI Taxonomy" id="1639690"/>
    <lineage>
        <taxon>Bacteria</taxon>
        <taxon>Pseudomonadati</taxon>
        <taxon>Pseudomonadota</taxon>
        <taxon>Alphaproteobacteria</taxon>
        <taxon>Rhodobacterales</taxon>
        <taxon>Paracoccaceae</taxon>
        <taxon>Aliiroseovarius</taxon>
    </lineage>
</organism>
<name>A0A2R8AGI3_9RHOB</name>
<keyword evidence="2" id="KW-0812">Transmembrane</keyword>
<protein>
    <submittedName>
        <fullName evidence="3">Uncharacterized protein</fullName>
    </submittedName>
</protein>
<reference evidence="3 4" key="1">
    <citation type="submission" date="2018-03" db="EMBL/GenBank/DDBJ databases">
        <authorList>
            <person name="Keele B.F."/>
        </authorList>
    </citation>
    <scope>NUCLEOTIDE SEQUENCE [LARGE SCALE GENOMIC DNA]</scope>
    <source>
        <strain evidence="3 4">CECT 8811</strain>
    </source>
</reference>
<keyword evidence="2" id="KW-1133">Transmembrane helix</keyword>
<dbReference type="EMBL" id="OMOI01000001">
    <property type="protein sequence ID" value="SPF75163.1"/>
    <property type="molecule type" value="Genomic_DNA"/>
</dbReference>
<evidence type="ECO:0000256" key="2">
    <source>
        <dbReference type="SAM" id="Phobius"/>
    </source>
</evidence>
<feature type="region of interest" description="Disordered" evidence="1">
    <location>
        <begin position="172"/>
        <end position="196"/>
    </location>
</feature>
<dbReference type="Proteomes" id="UP000244911">
    <property type="component" value="Unassembled WGS sequence"/>
</dbReference>
<sequence length="356" mass="38789">MADKPQKKAAKPHPPKGAAPLELLDEAPSLSATEVIGLALSFVWLAACAMFFIVLGTGSSEGEFDPLRFVMVVVAIAMPVAMIWVAVAAMRSARIMRQESTRLKAAIDGMRTAYLQQQQSIGGPGAQASKVEQKLEEIAKVSRRTETALATFVSIRPGMPSLANPYPAPIAPAMGADEAPKDPDDQTKLELGTPAEDMIPPLSIEDFIRAMHFPEHAEDAEGFRALRRALEDRQVAGLIQAAQDILTLMSQDGIYMDDLRPDRARPEVWRKFAAGERGKGIAALGGVRDRSSLALTAGRMRKDPIFRDTAHHFLRRFDQTFAQFEKNASDADLAAMADTRTARAFMLLGRVTGTFD</sequence>
<evidence type="ECO:0000313" key="3">
    <source>
        <dbReference type="EMBL" id="SPF75163.1"/>
    </source>
</evidence>
<accession>A0A2R8AGI3</accession>
<dbReference type="AlphaFoldDB" id="A0A2R8AGI3"/>
<dbReference type="RefSeq" id="WP_370738855.1">
    <property type="nucleotide sequence ID" value="NZ_OMOI01000001.1"/>
</dbReference>
<feature type="compositionally biased region" description="Basic and acidic residues" evidence="1">
    <location>
        <begin position="178"/>
        <end position="188"/>
    </location>
</feature>